<reference evidence="1 2" key="1">
    <citation type="submission" date="2012-02" db="EMBL/GenBank/DDBJ databases">
        <title>The Genome Sequence of Bacteroides finegoldii CL09T03C10.</title>
        <authorList>
            <consortium name="The Broad Institute Genome Sequencing Platform"/>
            <person name="Earl A."/>
            <person name="Ward D."/>
            <person name="Feldgarden M."/>
            <person name="Gevers D."/>
            <person name="Zitomersky N.L."/>
            <person name="Coyne M.J."/>
            <person name="Comstock L.E."/>
            <person name="Young S.K."/>
            <person name="Zeng Q."/>
            <person name="Gargeya S."/>
            <person name="Fitzgerald M."/>
            <person name="Haas B."/>
            <person name="Abouelleil A."/>
            <person name="Alvarado L."/>
            <person name="Arachchi H.M."/>
            <person name="Berlin A."/>
            <person name="Chapman S.B."/>
            <person name="Gearin G."/>
            <person name="Goldberg J."/>
            <person name="Griggs A."/>
            <person name="Gujja S."/>
            <person name="Hansen M."/>
            <person name="Heiman D."/>
            <person name="Howarth C."/>
            <person name="Larimer J."/>
            <person name="Lui A."/>
            <person name="MacDonald P.J.P."/>
            <person name="McCowen C."/>
            <person name="Montmayeur A."/>
            <person name="Murphy C."/>
            <person name="Neiman D."/>
            <person name="Pearson M."/>
            <person name="Priest M."/>
            <person name="Roberts A."/>
            <person name="Saif S."/>
            <person name="Shea T."/>
            <person name="Sisk P."/>
            <person name="Stolte C."/>
            <person name="Sykes S."/>
            <person name="Wortman J."/>
            <person name="Nusbaum C."/>
            <person name="Birren B."/>
        </authorList>
    </citation>
    <scope>NUCLEOTIDE SEQUENCE [LARGE SCALE GENOMIC DNA]</scope>
    <source>
        <strain evidence="1 2">CL09T03C10</strain>
    </source>
</reference>
<evidence type="ECO:0000313" key="2">
    <source>
        <dbReference type="Proteomes" id="UP000007995"/>
    </source>
</evidence>
<sequence>MGYLLLNMLHLSEIKTNDTNLKLRYTYNERYVTFYKTS</sequence>
<protein>
    <submittedName>
        <fullName evidence="1">Uncharacterized protein</fullName>
    </submittedName>
</protein>
<dbReference type="EMBL" id="AGXW01000009">
    <property type="protein sequence ID" value="EKJ90487.1"/>
    <property type="molecule type" value="Genomic_DNA"/>
</dbReference>
<dbReference type="AlphaFoldDB" id="K5BT21"/>
<name>K5BT21_9BACE</name>
<dbReference type="Proteomes" id="UP000007995">
    <property type="component" value="Unassembled WGS sequence"/>
</dbReference>
<evidence type="ECO:0000313" key="1">
    <source>
        <dbReference type="EMBL" id="EKJ90487.1"/>
    </source>
</evidence>
<dbReference type="HOGENOM" id="CLU_3324437_0_0_10"/>
<accession>K5BT21</accession>
<comment type="caution">
    <text evidence="1">The sequence shown here is derived from an EMBL/GenBank/DDBJ whole genome shotgun (WGS) entry which is preliminary data.</text>
</comment>
<gene>
    <name evidence="1" type="ORF">HMPREF1057_02522</name>
</gene>
<organism evidence="1 2">
    <name type="scientific">Bacteroides finegoldii CL09T03C10</name>
    <dbReference type="NCBI Taxonomy" id="997888"/>
    <lineage>
        <taxon>Bacteria</taxon>
        <taxon>Pseudomonadati</taxon>
        <taxon>Bacteroidota</taxon>
        <taxon>Bacteroidia</taxon>
        <taxon>Bacteroidales</taxon>
        <taxon>Bacteroidaceae</taxon>
        <taxon>Bacteroides</taxon>
    </lineage>
</organism>
<proteinExistence type="predicted"/>